<evidence type="ECO:0000313" key="2">
    <source>
        <dbReference type="EMBL" id="TDZ54061.1"/>
    </source>
</evidence>
<reference evidence="2 3" key="1">
    <citation type="submission" date="2018-12" db="EMBL/GenBank/DDBJ databases">
        <title>Genome sequence and assembly of Colletotrichum trifolii.</title>
        <authorList>
            <person name="Gan P."/>
            <person name="Shirasu K."/>
        </authorList>
    </citation>
    <scope>NUCLEOTIDE SEQUENCE [LARGE SCALE GENOMIC DNA]</scope>
    <source>
        <strain evidence="2 3">543-2</strain>
    </source>
</reference>
<evidence type="ECO:0000256" key="1">
    <source>
        <dbReference type="SAM" id="SignalP"/>
    </source>
</evidence>
<protein>
    <submittedName>
        <fullName evidence="2">Uncharacterized protein</fullName>
    </submittedName>
</protein>
<name>A0A4R8RCB4_COLTR</name>
<dbReference type="EMBL" id="RYZW01000062">
    <property type="protein sequence ID" value="TDZ54061.1"/>
    <property type="molecule type" value="Genomic_DNA"/>
</dbReference>
<dbReference type="Pfam" id="PF11374">
    <property type="entry name" value="DUF3176"/>
    <property type="match status" value="1"/>
</dbReference>
<accession>A0A4R8RCB4</accession>
<dbReference type="STRING" id="5466.A0A4R8RCB4"/>
<keyword evidence="3" id="KW-1185">Reference proteome</keyword>
<dbReference type="AlphaFoldDB" id="A0A4R8RCB4"/>
<dbReference type="PANTHER" id="PTHR35394">
    <property type="entry name" value="DUF3176 DOMAIN-CONTAINING PROTEIN"/>
    <property type="match status" value="1"/>
</dbReference>
<proteinExistence type="predicted"/>
<dbReference type="Proteomes" id="UP000295703">
    <property type="component" value="Unassembled WGS sequence"/>
</dbReference>
<gene>
    <name evidence="2" type="ORF">CTRI78_v006493</name>
</gene>
<comment type="caution">
    <text evidence="2">The sequence shown here is derived from an EMBL/GenBank/DDBJ whole genome shotgun (WGS) entry which is preliminary data.</text>
</comment>
<dbReference type="InterPro" id="IPR021514">
    <property type="entry name" value="DUF3176"/>
</dbReference>
<evidence type="ECO:0000313" key="3">
    <source>
        <dbReference type="Proteomes" id="UP000295703"/>
    </source>
</evidence>
<feature type="chain" id="PRO_5020568007" evidence="1">
    <location>
        <begin position="25"/>
        <end position="198"/>
    </location>
</feature>
<dbReference type="PANTHER" id="PTHR35394:SF5">
    <property type="entry name" value="DUF3176 DOMAIN-CONTAINING PROTEIN"/>
    <property type="match status" value="1"/>
</dbReference>
<feature type="signal peptide" evidence="1">
    <location>
        <begin position="1"/>
        <end position="24"/>
    </location>
</feature>
<organism evidence="2 3">
    <name type="scientific">Colletotrichum trifolii</name>
    <dbReference type="NCBI Taxonomy" id="5466"/>
    <lineage>
        <taxon>Eukaryota</taxon>
        <taxon>Fungi</taxon>
        <taxon>Dikarya</taxon>
        <taxon>Ascomycota</taxon>
        <taxon>Pezizomycotina</taxon>
        <taxon>Sordariomycetes</taxon>
        <taxon>Hypocreomycetidae</taxon>
        <taxon>Glomerellales</taxon>
        <taxon>Glomerellaceae</taxon>
        <taxon>Colletotrichum</taxon>
        <taxon>Colletotrichum orbiculare species complex</taxon>
    </lineage>
</organism>
<keyword evidence="1" id="KW-0732">Signal</keyword>
<sequence>MNLPQVLTPTLNTLVAFLATLARAAFVTPVSESLSQLKWIWFRQPRTLKDFQDFDAASRGVWGSLLLLKTTKGWSPSFISAVVLVSAILTSTLTQSAVTYSVRMAPINASEQATVSRSTYYFYNSAGTHNNLIYRQSVDQHLFEGLSYDDAKTYPLTQARCRAVGLVVRTPFAPIWGRHGVKQYYYYYYPSSLPDERL</sequence>